<comment type="caution">
    <text evidence="2">The sequence shown here is derived from an EMBL/GenBank/DDBJ whole genome shotgun (WGS) entry which is preliminary data.</text>
</comment>
<dbReference type="Pfam" id="PF05239">
    <property type="entry name" value="PRC"/>
    <property type="match status" value="1"/>
</dbReference>
<evidence type="ECO:0000259" key="1">
    <source>
        <dbReference type="Pfam" id="PF05239"/>
    </source>
</evidence>
<dbReference type="Gene3D" id="3.90.50.10">
    <property type="entry name" value="Photosynthetic Reaction Center, subunit H, domain 2"/>
    <property type="match status" value="2"/>
</dbReference>
<accession>A0ABT0YR73</accession>
<keyword evidence="3" id="KW-1185">Reference proteome</keyword>
<protein>
    <submittedName>
        <fullName evidence="2">PRC-barrel domain-containing protein</fullName>
    </submittedName>
</protein>
<dbReference type="SUPFAM" id="SSF50346">
    <property type="entry name" value="PRC-barrel domain"/>
    <property type="match status" value="2"/>
</dbReference>
<gene>
    <name evidence="2" type="ORF">M8A51_17105</name>
</gene>
<name>A0ABT0YR73_9BURK</name>
<dbReference type="InterPro" id="IPR027275">
    <property type="entry name" value="PRC-brl_dom"/>
</dbReference>
<feature type="domain" description="PRC-barrel" evidence="1">
    <location>
        <begin position="6"/>
        <end position="69"/>
    </location>
</feature>
<evidence type="ECO:0000313" key="2">
    <source>
        <dbReference type="EMBL" id="MCM5681248.1"/>
    </source>
</evidence>
<dbReference type="InterPro" id="IPR011033">
    <property type="entry name" value="PRC_barrel-like_sf"/>
</dbReference>
<dbReference type="InterPro" id="IPR014747">
    <property type="entry name" value="Bac_photo_RC_H_C"/>
</dbReference>
<organism evidence="2 3">
    <name type="scientific">Caldimonas mangrovi</name>
    <dbReference type="NCBI Taxonomy" id="2944811"/>
    <lineage>
        <taxon>Bacteria</taxon>
        <taxon>Pseudomonadati</taxon>
        <taxon>Pseudomonadota</taxon>
        <taxon>Betaproteobacteria</taxon>
        <taxon>Burkholderiales</taxon>
        <taxon>Sphaerotilaceae</taxon>
        <taxon>Caldimonas</taxon>
    </lineage>
</organism>
<sequence length="238" mass="26524">MLHKVTQWRGAAVTARDGDVGSIDDVYFDDERLTVRYLVVDTGGWLNHRRVLISPYAVRTDVSADEQVFVDLTRAQVENSPPIEADEPVSRLYEKAYADYYRYPYYWAGPFTWGPGAYPALTAGTLPDALPAANDPPAIDDEVTQQVLEAARRSHLRSSRELIGYHAEARDGSAGRINDLVIDDVDWSVQQIVVDTRKWLPGGQVTVPADAVSDIDWAASEVRLNMDRRSIKQAPAAH</sequence>
<dbReference type="Proteomes" id="UP001165541">
    <property type="component" value="Unassembled WGS sequence"/>
</dbReference>
<proteinExistence type="predicted"/>
<dbReference type="EMBL" id="JAMKFE010000010">
    <property type="protein sequence ID" value="MCM5681248.1"/>
    <property type="molecule type" value="Genomic_DNA"/>
</dbReference>
<dbReference type="RefSeq" id="WP_251779726.1">
    <property type="nucleotide sequence ID" value="NZ_JAMKFE010000010.1"/>
</dbReference>
<reference evidence="2" key="1">
    <citation type="submission" date="2022-05" db="EMBL/GenBank/DDBJ databases">
        <title>Schlegelella sp. nov., isolated from mangrove soil.</title>
        <authorList>
            <person name="Liu Y."/>
            <person name="Ge X."/>
            <person name="Liu W."/>
        </authorList>
    </citation>
    <scope>NUCLEOTIDE SEQUENCE</scope>
    <source>
        <strain evidence="2">S2-27</strain>
    </source>
</reference>
<evidence type="ECO:0000313" key="3">
    <source>
        <dbReference type="Proteomes" id="UP001165541"/>
    </source>
</evidence>